<keyword evidence="2" id="KW-0560">Oxidoreductase</keyword>
<evidence type="ECO:0000313" key="3">
    <source>
        <dbReference type="Proteomes" id="UP000078389"/>
    </source>
</evidence>
<dbReference type="Proteomes" id="UP000078389">
    <property type="component" value="Unassembled WGS sequence"/>
</dbReference>
<dbReference type="Pfam" id="PF03992">
    <property type="entry name" value="ABM"/>
    <property type="match status" value="1"/>
</dbReference>
<dbReference type="SUPFAM" id="SSF54909">
    <property type="entry name" value="Dimeric alpha+beta barrel"/>
    <property type="match status" value="1"/>
</dbReference>
<dbReference type="RefSeq" id="WP_067455420.1">
    <property type="nucleotide sequence ID" value="NZ_LVVY01000081.1"/>
</dbReference>
<reference evidence="2 3" key="1">
    <citation type="submission" date="2016-03" db="EMBL/GenBank/DDBJ databases">
        <title>Genome sequencing of Devosia sp. S37.</title>
        <authorList>
            <person name="Mohd Nor M."/>
        </authorList>
    </citation>
    <scope>NUCLEOTIDE SEQUENCE [LARGE SCALE GENOMIC DNA]</scope>
    <source>
        <strain evidence="2 3">S37</strain>
    </source>
</reference>
<sequence>MAGKNNALIDPQSASLTLINVYEVDPQMQDALVQALSEATENTIRHQSGFISVCIHSSLDGKKVVNYAQWASRAHFDGFMNRPETQEQLKQFAGLAKSVQPSLYKVNAVLAEG</sequence>
<accession>A0A178HYN3</accession>
<protein>
    <submittedName>
        <fullName evidence="2">Antibiotic biosynthesis monooxygenase</fullName>
    </submittedName>
</protein>
<keyword evidence="3" id="KW-1185">Reference proteome</keyword>
<dbReference type="InterPro" id="IPR007138">
    <property type="entry name" value="ABM_dom"/>
</dbReference>
<dbReference type="EMBL" id="LVVY01000081">
    <property type="protein sequence ID" value="OAM77580.1"/>
    <property type="molecule type" value="Genomic_DNA"/>
</dbReference>
<dbReference type="STRING" id="1770058.A3840_09560"/>
<gene>
    <name evidence="2" type="ORF">A3840_09560</name>
</gene>
<feature type="domain" description="ABM" evidence="1">
    <location>
        <begin position="16"/>
        <end position="107"/>
    </location>
</feature>
<name>A0A178HYN3_9HYPH</name>
<dbReference type="GO" id="GO:0004497">
    <property type="term" value="F:monooxygenase activity"/>
    <property type="evidence" value="ECO:0007669"/>
    <property type="project" value="UniProtKB-KW"/>
</dbReference>
<organism evidence="2 3">
    <name type="scientific">Devosia elaeis</name>
    <dbReference type="NCBI Taxonomy" id="1770058"/>
    <lineage>
        <taxon>Bacteria</taxon>
        <taxon>Pseudomonadati</taxon>
        <taxon>Pseudomonadota</taxon>
        <taxon>Alphaproteobacteria</taxon>
        <taxon>Hyphomicrobiales</taxon>
        <taxon>Devosiaceae</taxon>
        <taxon>Devosia</taxon>
    </lineage>
</organism>
<dbReference type="InterPro" id="IPR011008">
    <property type="entry name" value="Dimeric_a/b-barrel"/>
</dbReference>
<evidence type="ECO:0000313" key="2">
    <source>
        <dbReference type="EMBL" id="OAM77580.1"/>
    </source>
</evidence>
<comment type="caution">
    <text evidence="2">The sequence shown here is derived from an EMBL/GenBank/DDBJ whole genome shotgun (WGS) entry which is preliminary data.</text>
</comment>
<dbReference type="PROSITE" id="PS51725">
    <property type="entry name" value="ABM"/>
    <property type="match status" value="1"/>
</dbReference>
<dbReference type="AlphaFoldDB" id="A0A178HYN3"/>
<dbReference type="Gene3D" id="3.30.70.100">
    <property type="match status" value="1"/>
</dbReference>
<dbReference type="OrthoDB" id="1494517at2"/>
<proteinExistence type="predicted"/>
<evidence type="ECO:0000259" key="1">
    <source>
        <dbReference type="PROSITE" id="PS51725"/>
    </source>
</evidence>
<keyword evidence="2" id="KW-0503">Monooxygenase</keyword>